<protein>
    <submittedName>
        <fullName evidence="1">Uncharacterized protein</fullName>
    </submittedName>
</protein>
<dbReference type="InParanoid" id="G5A458"/>
<gene>
    <name evidence="1" type="ORF">PHYSODRAFT_433897</name>
</gene>
<evidence type="ECO:0000313" key="2">
    <source>
        <dbReference type="Proteomes" id="UP000002640"/>
    </source>
</evidence>
<dbReference type="AlphaFoldDB" id="G5A458"/>
<dbReference type="SMR" id="G5A458"/>
<accession>G5A458</accession>
<dbReference type="EMBL" id="JH159159">
    <property type="protein sequence ID" value="EGZ09504.1"/>
    <property type="molecule type" value="Genomic_DNA"/>
</dbReference>
<sequence>IWSAFCSIATTSLWMARNGNVHRQELVTVHQGKTQIWKITLRQLQAVTHRDSRSTE</sequence>
<feature type="non-terminal residue" evidence="1">
    <location>
        <position position="56"/>
    </location>
</feature>
<reference evidence="1 2" key="1">
    <citation type="journal article" date="2006" name="Science">
        <title>Phytophthora genome sequences uncover evolutionary origins and mechanisms of pathogenesis.</title>
        <authorList>
            <person name="Tyler B.M."/>
            <person name="Tripathy S."/>
            <person name="Zhang X."/>
            <person name="Dehal P."/>
            <person name="Jiang R.H."/>
            <person name="Aerts A."/>
            <person name="Arredondo F.D."/>
            <person name="Baxter L."/>
            <person name="Bensasson D."/>
            <person name="Beynon J.L."/>
            <person name="Chapman J."/>
            <person name="Damasceno C.M."/>
            <person name="Dorrance A.E."/>
            <person name="Dou D."/>
            <person name="Dickerman A.W."/>
            <person name="Dubchak I.L."/>
            <person name="Garbelotto M."/>
            <person name="Gijzen M."/>
            <person name="Gordon S.G."/>
            <person name="Govers F."/>
            <person name="Grunwald N.J."/>
            <person name="Huang W."/>
            <person name="Ivors K.L."/>
            <person name="Jones R.W."/>
            <person name="Kamoun S."/>
            <person name="Krampis K."/>
            <person name="Lamour K.H."/>
            <person name="Lee M.K."/>
            <person name="McDonald W.H."/>
            <person name="Medina M."/>
            <person name="Meijer H.J."/>
            <person name="Nordberg E.K."/>
            <person name="Maclean D.J."/>
            <person name="Ospina-Giraldo M.D."/>
            <person name="Morris P.F."/>
            <person name="Phuntumart V."/>
            <person name="Putnam N.H."/>
            <person name="Rash S."/>
            <person name="Rose J.K."/>
            <person name="Sakihama Y."/>
            <person name="Salamov A.A."/>
            <person name="Savidor A."/>
            <person name="Scheuring C.F."/>
            <person name="Smith B.M."/>
            <person name="Sobral B.W."/>
            <person name="Terry A."/>
            <person name="Torto-Alalibo T.A."/>
            <person name="Win J."/>
            <person name="Xu Z."/>
            <person name="Zhang H."/>
            <person name="Grigoriev I.V."/>
            <person name="Rokhsar D.S."/>
            <person name="Boore J.L."/>
        </authorList>
    </citation>
    <scope>NUCLEOTIDE SEQUENCE [LARGE SCALE GENOMIC DNA]</scope>
    <source>
        <strain evidence="1 2">P6497</strain>
    </source>
</reference>
<name>G5A458_PHYSP</name>
<keyword evidence="2" id="KW-1185">Reference proteome</keyword>
<feature type="non-terminal residue" evidence="1">
    <location>
        <position position="1"/>
    </location>
</feature>
<dbReference type="GeneID" id="20652395"/>
<dbReference type="Proteomes" id="UP000002640">
    <property type="component" value="Unassembled WGS sequence"/>
</dbReference>
<dbReference type="KEGG" id="psoj:PHYSODRAFT_433897"/>
<organism evidence="1 2">
    <name type="scientific">Phytophthora sojae (strain P6497)</name>
    <name type="common">Soybean stem and root rot agent</name>
    <name type="synonym">Phytophthora megasperma f. sp. glycines</name>
    <dbReference type="NCBI Taxonomy" id="1094619"/>
    <lineage>
        <taxon>Eukaryota</taxon>
        <taxon>Sar</taxon>
        <taxon>Stramenopiles</taxon>
        <taxon>Oomycota</taxon>
        <taxon>Peronosporomycetes</taxon>
        <taxon>Peronosporales</taxon>
        <taxon>Peronosporaceae</taxon>
        <taxon>Phytophthora</taxon>
    </lineage>
</organism>
<evidence type="ECO:0000313" key="1">
    <source>
        <dbReference type="EMBL" id="EGZ09504.1"/>
    </source>
</evidence>
<proteinExistence type="predicted"/>
<dbReference type="RefSeq" id="XP_009534365.1">
    <property type="nucleotide sequence ID" value="XM_009536070.1"/>
</dbReference>